<evidence type="ECO:0000313" key="1">
    <source>
        <dbReference type="EMBL" id="KGO05976.1"/>
    </source>
</evidence>
<keyword evidence="1" id="KW-0418">Kinase</keyword>
<dbReference type="Proteomes" id="UP000030140">
    <property type="component" value="Unassembled WGS sequence"/>
</dbReference>
<keyword evidence="2" id="KW-1185">Reference proteome</keyword>
<dbReference type="EMBL" id="JSAQ01000001">
    <property type="protein sequence ID" value="KGO05976.1"/>
    <property type="molecule type" value="Genomic_DNA"/>
</dbReference>
<sequence length="105" mass="11688">MEKPSLSYIQELSGGDASFEKVLIGLVQAELPVEIAEYEENMSNSAFAKAAENVHKIKHKLGIVGLVDGYELAITYEAELKEDNTRLEQAFKDILNSVIDFIKDL</sequence>
<dbReference type="OrthoDB" id="1441381at2"/>
<dbReference type="InterPro" id="IPR036641">
    <property type="entry name" value="HPT_dom_sf"/>
</dbReference>
<reference evidence="1 2" key="1">
    <citation type="submission" date="2014-10" db="EMBL/GenBank/DDBJ databases">
        <title>Draft genome sequence of the proteorhodopsin-containing marine bacterium Dokdonia donghaensis.</title>
        <authorList>
            <person name="Gomez-Consarnau L."/>
            <person name="Gonzalez J.M."/>
            <person name="Riedel T."/>
            <person name="Jaenicke S."/>
            <person name="Wagner-Doebler I."/>
            <person name="Fuhrman J.A."/>
        </authorList>
    </citation>
    <scope>NUCLEOTIDE SEQUENCE [LARGE SCALE GENOMIC DNA]</scope>
    <source>
        <strain evidence="1 2">DSW-1</strain>
    </source>
</reference>
<gene>
    <name evidence="1" type="ORF">NV36_03370</name>
</gene>
<proteinExistence type="predicted"/>
<dbReference type="PATRIC" id="fig|1300343.5.peg.1864"/>
<accession>A0A0A2GUI7</accession>
<keyword evidence="1" id="KW-0808">Transferase</keyword>
<dbReference type="SUPFAM" id="SSF47226">
    <property type="entry name" value="Histidine-containing phosphotransfer domain, HPT domain"/>
    <property type="match status" value="1"/>
</dbReference>
<dbReference type="KEGG" id="ddo:I597_1854"/>
<dbReference type="RefSeq" id="WP_035324993.1">
    <property type="nucleotide sequence ID" value="NZ_CP015125.1"/>
</dbReference>
<dbReference type="GO" id="GO:0000160">
    <property type="term" value="P:phosphorelay signal transduction system"/>
    <property type="evidence" value="ECO:0007669"/>
    <property type="project" value="InterPro"/>
</dbReference>
<comment type="caution">
    <text evidence="1">The sequence shown here is derived from an EMBL/GenBank/DDBJ whole genome shotgun (WGS) entry which is preliminary data.</text>
</comment>
<dbReference type="GO" id="GO:0016301">
    <property type="term" value="F:kinase activity"/>
    <property type="evidence" value="ECO:0007669"/>
    <property type="project" value="UniProtKB-KW"/>
</dbReference>
<dbReference type="AlphaFoldDB" id="A0A0A2GUI7"/>
<evidence type="ECO:0000313" key="2">
    <source>
        <dbReference type="Proteomes" id="UP000030140"/>
    </source>
</evidence>
<organism evidence="1 2">
    <name type="scientific">Dokdonia donghaensis DSW-1</name>
    <dbReference type="NCBI Taxonomy" id="1300343"/>
    <lineage>
        <taxon>Bacteria</taxon>
        <taxon>Pseudomonadati</taxon>
        <taxon>Bacteroidota</taxon>
        <taxon>Flavobacteriia</taxon>
        <taxon>Flavobacteriales</taxon>
        <taxon>Flavobacteriaceae</taxon>
        <taxon>Dokdonia</taxon>
    </lineage>
</organism>
<dbReference type="Gene3D" id="1.20.120.160">
    <property type="entry name" value="HPT domain"/>
    <property type="match status" value="1"/>
</dbReference>
<name>A0A0A2GUI7_9FLAO</name>
<protein>
    <submittedName>
        <fullName evidence="1">Histidine kinase</fullName>
    </submittedName>
</protein>